<feature type="region of interest" description="Disordered" evidence="1">
    <location>
        <begin position="22"/>
        <end position="55"/>
    </location>
</feature>
<sequence>MIRIKLFIPILVGALLTACGGGGGGGDGETPTPDPVTDPTGSSSGGGVGTSNDSDAPVASIMFPWTAARTSSNSLTVKGIASDSGTIKAVRVNGKSATLTRNATAISTSGLAIRSSNPARLLSDGSGTDTSDAGDVVEWEVTIPVPAADDSTVVVETEDEAGNVDHAAAKASVLNRAVPTSFEIDPVNRQLVGQAWHDLFVVMGLDDDSYRTVSVPDHPFCGGFALKPDNNAIVCTTLADNQLKITSLSLDTGAQSFLFEQNLNLDPAEWLFASVWEAEVSADNSSLYLLVQYFSAVSYDDNKSVIYRYDFAGNTLTPLVDGATQSGSKFAANTFALANSGIMAINTRVAGDLGGDDSLNLIDYAGADSTSVTEAFNLTLNLVDVSADDTTAFVAGYDGIAKADIPTGTREILSLEANEQLFNIDQLDAIALDEANNRLLIGDSGFGYIFSVDTDTGARTEFAANGLGSGKHLLAPRAIELDEPNGLAYVLDDGGNAGENLIEVDLATGNRSVLAHFDFPYNYIAQDLILDSAGGRLFAVFEHEIFAVTLGDGAVTPLASSGSGYSFTGGTLDESGNRLLITETSTDSVLTLDLSTYSMTELYSSATIDVPVDVELDESSGQIYILSQANGELHAYDPDSGETTLLLNNCVEDQGRNALDINVGSVQGLHLDPNKRWMWISGDYLMRFDLESKACSVMPWKYYGYGLGNNISILDVKATSNGQLLGTKFRNLIQIDFESGELVTLSR</sequence>
<dbReference type="InterPro" id="IPR011044">
    <property type="entry name" value="Quino_amine_DH_bsu"/>
</dbReference>
<proteinExistence type="predicted"/>
<keyword evidence="4" id="KW-1185">Reference proteome</keyword>
<evidence type="ECO:0000313" key="4">
    <source>
        <dbReference type="Proteomes" id="UP000184170"/>
    </source>
</evidence>
<accession>A0A1M5E1X2</accession>
<keyword evidence="2" id="KW-0732">Signal</keyword>
<dbReference type="OrthoDB" id="5702412at2"/>
<feature type="chain" id="PRO_5013313718" description="DNA-binding beta-propeller fold protein YncE" evidence="2">
    <location>
        <begin position="21"/>
        <end position="747"/>
    </location>
</feature>
<evidence type="ECO:0008006" key="5">
    <source>
        <dbReference type="Google" id="ProtNLM"/>
    </source>
</evidence>
<evidence type="ECO:0000256" key="1">
    <source>
        <dbReference type="SAM" id="MobiDB-lite"/>
    </source>
</evidence>
<protein>
    <recommendedName>
        <fullName evidence="5">DNA-binding beta-propeller fold protein YncE</fullName>
    </recommendedName>
</protein>
<organism evidence="3 4">
    <name type="scientific">Microbulbifer donghaiensis</name>
    <dbReference type="NCBI Taxonomy" id="494016"/>
    <lineage>
        <taxon>Bacteria</taxon>
        <taxon>Pseudomonadati</taxon>
        <taxon>Pseudomonadota</taxon>
        <taxon>Gammaproteobacteria</taxon>
        <taxon>Cellvibrionales</taxon>
        <taxon>Microbulbiferaceae</taxon>
        <taxon>Microbulbifer</taxon>
    </lineage>
</organism>
<dbReference type="AlphaFoldDB" id="A0A1M5E1X2"/>
<evidence type="ECO:0000313" key="3">
    <source>
        <dbReference type="EMBL" id="SHF73176.1"/>
    </source>
</evidence>
<gene>
    <name evidence="3" type="ORF">SAMN04487965_2565</name>
</gene>
<dbReference type="Proteomes" id="UP000184170">
    <property type="component" value="Unassembled WGS sequence"/>
</dbReference>
<dbReference type="RefSeq" id="WP_143186987.1">
    <property type="nucleotide sequence ID" value="NZ_FQVA01000003.1"/>
</dbReference>
<reference evidence="4" key="1">
    <citation type="submission" date="2016-11" db="EMBL/GenBank/DDBJ databases">
        <authorList>
            <person name="Varghese N."/>
            <person name="Submissions S."/>
        </authorList>
    </citation>
    <scope>NUCLEOTIDE SEQUENCE [LARGE SCALE GENOMIC DNA]</scope>
    <source>
        <strain evidence="4">CGMCC 1.7063</strain>
    </source>
</reference>
<feature type="signal peptide" evidence="2">
    <location>
        <begin position="1"/>
        <end position="20"/>
    </location>
</feature>
<dbReference type="PROSITE" id="PS51257">
    <property type="entry name" value="PROKAR_LIPOPROTEIN"/>
    <property type="match status" value="1"/>
</dbReference>
<dbReference type="SUPFAM" id="SSF50969">
    <property type="entry name" value="YVTN repeat-like/Quinoprotein amine dehydrogenase"/>
    <property type="match status" value="1"/>
</dbReference>
<evidence type="ECO:0000256" key="2">
    <source>
        <dbReference type="SAM" id="SignalP"/>
    </source>
</evidence>
<dbReference type="SUPFAM" id="SSF63825">
    <property type="entry name" value="YWTD domain"/>
    <property type="match status" value="1"/>
</dbReference>
<dbReference type="InterPro" id="IPR015943">
    <property type="entry name" value="WD40/YVTN_repeat-like_dom_sf"/>
</dbReference>
<dbReference type="STRING" id="494016.SAMN04487965_2565"/>
<dbReference type="EMBL" id="FQVA01000003">
    <property type="protein sequence ID" value="SHF73176.1"/>
    <property type="molecule type" value="Genomic_DNA"/>
</dbReference>
<name>A0A1M5E1X2_9GAMM</name>
<dbReference type="Gene3D" id="2.130.10.10">
    <property type="entry name" value="YVTN repeat-like/Quinoprotein amine dehydrogenase"/>
    <property type="match status" value="1"/>
</dbReference>
<feature type="compositionally biased region" description="Low complexity" evidence="1">
    <location>
        <begin position="29"/>
        <end position="42"/>
    </location>
</feature>